<keyword evidence="3" id="KW-1185">Reference proteome</keyword>
<accession>G7VBL0</accession>
<sequence length="65" mass="7237">MGKITLATDRRHSDRHIAHAANPLRQAKLPQSTTSPLNIKEAVHPNFNSFKASSPTLSQRHPQTQ</sequence>
<evidence type="ECO:0000256" key="1">
    <source>
        <dbReference type="SAM" id="MobiDB-lite"/>
    </source>
</evidence>
<name>G7VBL0_9CREN</name>
<dbReference type="Proteomes" id="UP000005867">
    <property type="component" value="Chromosome"/>
</dbReference>
<dbReference type="BioCyc" id="PSP1104324:GJSN-979-MONOMER"/>
<dbReference type="HOGENOM" id="CLU_2839512_0_0_2"/>
<evidence type="ECO:0000313" key="2">
    <source>
        <dbReference type="EMBL" id="AET32440.1"/>
    </source>
</evidence>
<dbReference type="AlphaFoldDB" id="G7VBL0"/>
<dbReference type="EMBL" id="CP003098">
    <property type="protein sequence ID" value="AET32440.1"/>
    <property type="molecule type" value="Genomic_DNA"/>
</dbReference>
<feature type="compositionally biased region" description="Polar residues" evidence="1">
    <location>
        <begin position="46"/>
        <end position="65"/>
    </location>
</feature>
<proteinExistence type="predicted"/>
<dbReference type="STRING" id="1104324.P186_1001"/>
<evidence type="ECO:0000313" key="3">
    <source>
        <dbReference type="Proteomes" id="UP000005867"/>
    </source>
</evidence>
<reference evidence="2 3" key="1">
    <citation type="journal article" date="2012" name="J. Bacteriol.">
        <title>Complete genome sequence of strain 1860, a crenarchaeon of the genus pyrobaculum able to grow with various electron acceptors.</title>
        <authorList>
            <person name="Mardanov A.V."/>
            <person name="Gumerov V.M."/>
            <person name="Slobodkina G.B."/>
            <person name="Beletsky A.V."/>
            <person name="Bonch-Osmolovskaya E.A."/>
            <person name="Ravin N.V."/>
            <person name="Skryabin K.G."/>
        </authorList>
    </citation>
    <scope>NUCLEOTIDE SEQUENCE [LARGE SCALE GENOMIC DNA]</scope>
    <source>
        <strain evidence="2 3">1860</strain>
    </source>
</reference>
<gene>
    <name evidence="2" type="ORF">P186_1001</name>
</gene>
<feature type="region of interest" description="Disordered" evidence="1">
    <location>
        <begin position="45"/>
        <end position="65"/>
    </location>
</feature>
<protein>
    <submittedName>
        <fullName evidence="2">Uncharacterized protein</fullName>
    </submittedName>
</protein>
<dbReference type="KEGG" id="pyr:P186_1001"/>
<organism evidence="2 3">
    <name type="scientific">Pyrobaculum ferrireducens</name>
    <dbReference type="NCBI Taxonomy" id="1104324"/>
    <lineage>
        <taxon>Archaea</taxon>
        <taxon>Thermoproteota</taxon>
        <taxon>Thermoprotei</taxon>
        <taxon>Thermoproteales</taxon>
        <taxon>Thermoproteaceae</taxon>
        <taxon>Pyrobaculum</taxon>
    </lineage>
</organism>